<dbReference type="RefSeq" id="WP_130783160.1">
    <property type="nucleotide sequence ID" value="NZ_BIMR01000433.1"/>
</dbReference>
<evidence type="ECO:0000313" key="4">
    <source>
        <dbReference type="Proteomes" id="UP000289954"/>
    </source>
</evidence>
<evidence type="ECO:0000256" key="2">
    <source>
        <dbReference type="SAM" id="Phobius"/>
    </source>
</evidence>
<dbReference type="Gene3D" id="2.60.120.430">
    <property type="entry name" value="Galactose-binding lectin"/>
    <property type="match status" value="1"/>
</dbReference>
<evidence type="ECO:0000313" key="3">
    <source>
        <dbReference type="EMBL" id="GCE78465.1"/>
    </source>
</evidence>
<feature type="transmembrane region" description="Helical" evidence="2">
    <location>
        <begin position="74"/>
        <end position="95"/>
    </location>
</feature>
<evidence type="ECO:0000256" key="1">
    <source>
        <dbReference type="SAM" id="MobiDB-lite"/>
    </source>
</evidence>
<feature type="region of interest" description="Disordered" evidence="1">
    <location>
        <begin position="1"/>
        <end position="67"/>
    </location>
</feature>
<protein>
    <submittedName>
        <fullName evidence="3">Uncharacterized protein</fullName>
    </submittedName>
</protein>
<keyword evidence="2" id="KW-0812">Transmembrane</keyword>
<gene>
    <name evidence="3" type="ORF">CBZ_35210</name>
</gene>
<proteinExistence type="predicted"/>
<keyword evidence="2" id="KW-0472">Membrane</keyword>
<name>A0A402DWJ1_9CELL</name>
<organism evidence="3 4">
    <name type="scientific">Cellulomonas biazotea</name>
    <dbReference type="NCBI Taxonomy" id="1709"/>
    <lineage>
        <taxon>Bacteria</taxon>
        <taxon>Bacillati</taxon>
        <taxon>Actinomycetota</taxon>
        <taxon>Actinomycetes</taxon>
        <taxon>Micrococcales</taxon>
        <taxon>Cellulomonadaceae</taxon>
        <taxon>Cellulomonas</taxon>
    </lineage>
</organism>
<keyword evidence="2" id="KW-1133">Transmembrane helix</keyword>
<reference evidence="3 4" key="1">
    <citation type="submission" date="2019-01" db="EMBL/GenBank/DDBJ databases">
        <title>Draft genome sequence of Cellulomonas takizawaensis strain TKZ-21.</title>
        <authorList>
            <person name="Yamamura H."/>
            <person name="Hayashi T."/>
            <person name="Hamada M."/>
            <person name="Serisawa Y."/>
            <person name="Matsuyama K."/>
            <person name="Nakagawa Y."/>
            <person name="Otoguro M."/>
            <person name="Yanagida F."/>
            <person name="Hayakawa M."/>
        </authorList>
    </citation>
    <scope>NUCLEOTIDE SEQUENCE [LARGE SCALE GENOMIC DNA]</scope>
    <source>
        <strain evidence="3 4">NBRC12680</strain>
    </source>
</reference>
<comment type="caution">
    <text evidence="3">The sequence shown here is derived from an EMBL/GenBank/DDBJ whole genome shotgun (WGS) entry which is preliminary data.</text>
</comment>
<keyword evidence="4" id="KW-1185">Reference proteome</keyword>
<dbReference type="Proteomes" id="UP000289954">
    <property type="component" value="Unassembled WGS sequence"/>
</dbReference>
<dbReference type="OrthoDB" id="8253226at2"/>
<feature type="region of interest" description="Disordered" evidence="1">
    <location>
        <begin position="99"/>
        <end position="130"/>
    </location>
</feature>
<sequence length="257" mass="25156">MDDRDQNDGAGGPTGGSGTPGGTSGPGGAGDAWIDSPPPPPMGGTAPGPVATGGGGAPPSSGPSDAQRQLRRGLLIGAGSVLGLGVVVAVVALAWTRGGGDADDSAAGGEVTATATASETASSEPSVSTPTVTVVDRAVPATQVWTAMDVTCEQGDTLRIDMYGSASHDQSPGGTVGPTGLLDPWFHQFNVEGFPDANTMAVIGSLGEDPSTYFVVGAGTTYVCPVTGELRLGVNDEGVENNSGAFGATITRTVATG</sequence>
<dbReference type="EMBL" id="BIMR01000433">
    <property type="protein sequence ID" value="GCE78465.1"/>
    <property type="molecule type" value="Genomic_DNA"/>
</dbReference>
<feature type="compositionally biased region" description="Low complexity" evidence="1">
    <location>
        <begin position="105"/>
        <end position="130"/>
    </location>
</feature>
<feature type="compositionally biased region" description="Gly residues" evidence="1">
    <location>
        <begin position="9"/>
        <end position="30"/>
    </location>
</feature>
<dbReference type="AlphaFoldDB" id="A0A402DWJ1"/>
<accession>A0A402DWJ1</accession>